<dbReference type="eggNOG" id="ENOG5032FX4">
    <property type="taxonomic scope" value="Bacteria"/>
</dbReference>
<gene>
    <name evidence="2" type="ORF">CD30_16485</name>
</gene>
<dbReference type="EMBL" id="JPVQ01000042">
    <property type="protein sequence ID" value="KGR89549.1"/>
    <property type="molecule type" value="Genomic_DNA"/>
</dbReference>
<name>A0A0A3IXP5_9BACL</name>
<keyword evidence="1" id="KW-0472">Membrane</keyword>
<keyword evidence="1" id="KW-0812">Transmembrane</keyword>
<feature type="transmembrane region" description="Helical" evidence="1">
    <location>
        <begin position="20"/>
        <end position="40"/>
    </location>
</feature>
<keyword evidence="1" id="KW-1133">Transmembrane helix</keyword>
<evidence type="ECO:0000313" key="2">
    <source>
        <dbReference type="EMBL" id="KGR89549.1"/>
    </source>
</evidence>
<proteinExistence type="predicted"/>
<comment type="caution">
    <text evidence="2">The sequence shown here is derived from an EMBL/GenBank/DDBJ whole genome shotgun (WGS) entry which is preliminary data.</text>
</comment>
<keyword evidence="3" id="KW-1185">Reference proteome</keyword>
<dbReference type="Proteomes" id="UP000030595">
    <property type="component" value="Unassembled WGS sequence"/>
</dbReference>
<evidence type="ECO:0000313" key="3">
    <source>
        <dbReference type="Proteomes" id="UP000030595"/>
    </source>
</evidence>
<sequence length="87" mass="10081">MNWIDRFIGSNAFRTIIKGAYWGCIAIALLFLFMIGSFLFKIYVLDYRFDDGELHPPIEASIYEKLSSMNSVSPKLSFVRMKINGKY</sequence>
<reference evidence="2 3" key="1">
    <citation type="submission" date="2014-02" db="EMBL/GenBank/DDBJ databases">
        <title>Draft genome sequence of Lysinibacillus massiliensis CCUG 49529.</title>
        <authorList>
            <person name="Zhang F."/>
            <person name="Wang G."/>
            <person name="Zhang L."/>
        </authorList>
    </citation>
    <scope>NUCLEOTIDE SEQUENCE [LARGE SCALE GENOMIC DNA]</scope>
    <source>
        <strain evidence="2 3">CCUG 49529</strain>
    </source>
</reference>
<protein>
    <submittedName>
        <fullName evidence="2">Uncharacterized protein</fullName>
    </submittedName>
</protein>
<organism evidence="2 3">
    <name type="scientific">Ureibacillus massiliensis 4400831 = CIP 108448 = CCUG 49529</name>
    <dbReference type="NCBI Taxonomy" id="1211035"/>
    <lineage>
        <taxon>Bacteria</taxon>
        <taxon>Bacillati</taxon>
        <taxon>Bacillota</taxon>
        <taxon>Bacilli</taxon>
        <taxon>Bacillales</taxon>
        <taxon>Caryophanaceae</taxon>
        <taxon>Ureibacillus</taxon>
    </lineage>
</organism>
<evidence type="ECO:0000256" key="1">
    <source>
        <dbReference type="SAM" id="Phobius"/>
    </source>
</evidence>
<accession>A0A0A3IXP5</accession>
<dbReference type="AlphaFoldDB" id="A0A0A3IXP5"/>